<dbReference type="AlphaFoldDB" id="A0A4V2URH6"/>
<dbReference type="EMBL" id="SMAA01000014">
    <property type="protein sequence ID" value="TCS77622.1"/>
    <property type="molecule type" value="Genomic_DNA"/>
</dbReference>
<dbReference type="RefSeq" id="WP_132550644.1">
    <property type="nucleotide sequence ID" value="NZ_SMAA01000014.1"/>
</dbReference>
<comment type="caution">
    <text evidence="1">The sequence shown here is derived from an EMBL/GenBank/DDBJ whole genome shotgun (WGS) entry which is preliminary data.</text>
</comment>
<organism evidence="1 2">
    <name type="scientific">Pectinatus cerevisiiphilus</name>
    <dbReference type="NCBI Taxonomy" id="86956"/>
    <lineage>
        <taxon>Bacteria</taxon>
        <taxon>Bacillati</taxon>
        <taxon>Bacillota</taxon>
        <taxon>Negativicutes</taxon>
        <taxon>Selenomonadales</taxon>
        <taxon>Selenomonadaceae</taxon>
        <taxon>Pectinatus</taxon>
    </lineage>
</organism>
<proteinExistence type="predicted"/>
<keyword evidence="2" id="KW-1185">Reference proteome</keyword>
<dbReference type="OrthoDB" id="1666833at2"/>
<protein>
    <submittedName>
        <fullName evidence="1">Uncharacterized protein</fullName>
    </submittedName>
</protein>
<accession>A0A4V2URH6</accession>
<reference evidence="1 2" key="1">
    <citation type="submission" date="2019-03" db="EMBL/GenBank/DDBJ databases">
        <title>Genomic Encyclopedia of Type Strains, Phase IV (KMG-IV): sequencing the most valuable type-strain genomes for metagenomic binning, comparative biology and taxonomic classification.</title>
        <authorList>
            <person name="Goeker M."/>
        </authorList>
    </citation>
    <scope>NUCLEOTIDE SEQUENCE [LARGE SCALE GENOMIC DNA]</scope>
    <source>
        <strain evidence="1 2">DSM 20467</strain>
    </source>
</reference>
<sequence length="63" mass="7472">MNEYEQLANAIVLQAVKDYRQARKKKDSAELIPLVTFFRSKWFAVLTNVDGRLLEQRLKEECR</sequence>
<name>A0A4V2URH6_9FIRM</name>
<dbReference type="Proteomes" id="UP000295188">
    <property type="component" value="Unassembled WGS sequence"/>
</dbReference>
<gene>
    <name evidence="1" type="ORF">EDC37_11423</name>
</gene>
<evidence type="ECO:0000313" key="2">
    <source>
        <dbReference type="Proteomes" id="UP000295188"/>
    </source>
</evidence>
<evidence type="ECO:0000313" key="1">
    <source>
        <dbReference type="EMBL" id="TCS77622.1"/>
    </source>
</evidence>